<keyword evidence="3" id="KW-0874">Quinone</keyword>
<dbReference type="InterPro" id="IPR036188">
    <property type="entry name" value="FAD/NAD-bd_sf"/>
</dbReference>
<dbReference type="PANTHER" id="PTHR10632">
    <property type="entry name" value="SULFIDE:QUINONE OXIDOREDUCTASE"/>
    <property type="match status" value="1"/>
</dbReference>
<name>A0A1M7S897_9RHOB</name>
<evidence type="ECO:0000259" key="7">
    <source>
        <dbReference type="Pfam" id="PF04273"/>
    </source>
</evidence>
<comment type="cofactor">
    <cofactor evidence="1">
        <name>FAD</name>
        <dbReference type="ChEBI" id="CHEBI:57692"/>
    </cofactor>
</comment>
<keyword evidence="4" id="KW-0274">FAD</keyword>
<dbReference type="AlphaFoldDB" id="A0A1M7S897"/>
<dbReference type="NCBIfam" id="TIGR01244">
    <property type="entry name" value="TIGR01244 family sulfur transferase"/>
    <property type="match status" value="1"/>
</dbReference>
<dbReference type="SUPFAM" id="SSF51905">
    <property type="entry name" value="FAD/NAD(P)-binding domain"/>
    <property type="match status" value="2"/>
</dbReference>
<keyword evidence="6" id="KW-0560">Oxidoreductase</keyword>
<dbReference type="EMBL" id="FRDL01000002">
    <property type="protein sequence ID" value="SHN54628.1"/>
    <property type="molecule type" value="Genomic_DNA"/>
</dbReference>
<dbReference type="Gene3D" id="3.90.190.10">
    <property type="entry name" value="Protein tyrosine phosphatase superfamily"/>
    <property type="match status" value="1"/>
</dbReference>
<dbReference type="GO" id="GO:0048038">
    <property type="term" value="F:quinone binding"/>
    <property type="evidence" value="ECO:0007669"/>
    <property type="project" value="UniProtKB-KW"/>
</dbReference>
<evidence type="ECO:0000256" key="1">
    <source>
        <dbReference type="ARBA" id="ARBA00001974"/>
    </source>
</evidence>
<gene>
    <name evidence="9" type="ORF">SAMN05216200_10220</name>
</gene>
<dbReference type="SUPFAM" id="SSF52799">
    <property type="entry name" value="(Phosphotyrosine protein) phosphatases II"/>
    <property type="match status" value="1"/>
</dbReference>
<dbReference type="Proteomes" id="UP000184066">
    <property type="component" value="Unassembled WGS sequence"/>
</dbReference>
<reference evidence="9 10" key="1">
    <citation type="submission" date="2016-12" db="EMBL/GenBank/DDBJ databases">
        <authorList>
            <person name="Song W.-J."/>
            <person name="Kurnit D.M."/>
        </authorList>
    </citation>
    <scope>NUCLEOTIDE SEQUENCE [LARGE SCALE GENOMIC DNA]</scope>
    <source>
        <strain evidence="9 10">CGMCC 1.10808</strain>
    </source>
</reference>
<evidence type="ECO:0000256" key="2">
    <source>
        <dbReference type="ARBA" id="ARBA00022630"/>
    </source>
</evidence>
<sequence>MDARKLDARLSVAPQIAPEEVADLAARGYRAIICNRPDGEGPDQPAFAEIEAAARAAGVEARHLPVVSGAVRDEDAEAFAQALNELPGPILAYCRTGTRSATLWALAQAREGARPLPDILAAAKAAGYDLSGVARRLANGGRLPRPEAGDERHDVLIVGAGAGGVAVAASLKRRRPDLDVAIIDPADVHYYQPGWTLVGGGVFAPRQTVMPMAQVIPDGVRWIKAAVAAFEPENDAVVLDGCKVVRYGRLIVAPGLRLAWEKIAGLPETLGRNGVTSNYRFDLAPYTWELVRGLRSGRAIFTQPPMPIKCAGAPQKAMYLSADHWLRQGVLKDIEVHFNNAGGVLFGVKDYVPALMEYVKRYDARLNFFHNLIAVDGPARKAVFEVREPDKEPRQVEMEFDMMHVTPPQVAPDFVRVSPLADEAGWVDVDPATLRHKRYENIWSLGDVMNAPNAKTAAAARKQAPVVAENVIADIDGKAPVATYDGYGSCPLTVERGKIVLAEFGYGGALKPSFPKFVIDGTRPSRLAWLLKEKLLPPIYWKAMLRGREWLAAPEPAPAAGA</sequence>
<accession>A0A1M7S897</accession>
<dbReference type="OrthoDB" id="9805710at2"/>
<proteinExistence type="predicted"/>
<dbReference type="InterPro" id="IPR005939">
    <property type="entry name" value="BLH_phosphatase-like"/>
</dbReference>
<feature type="domain" description="Beta-lactamase hydrolase-like protein phosphatase-like" evidence="7">
    <location>
        <begin position="2"/>
        <end position="109"/>
    </location>
</feature>
<dbReference type="InterPro" id="IPR023753">
    <property type="entry name" value="FAD/NAD-binding_dom"/>
</dbReference>
<evidence type="ECO:0000313" key="10">
    <source>
        <dbReference type="Proteomes" id="UP000184066"/>
    </source>
</evidence>
<dbReference type="InterPro" id="IPR029021">
    <property type="entry name" value="Prot-tyrosine_phosphatase-like"/>
</dbReference>
<organism evidence="9 10">
    <name type="scientific">Oceanicella actignis</name>
    <dbReference type="NCBI Taxonomy" id="1189325"/>
    <lineage>
        <taxon>Bacteria</taxon>
        <taxon>Pseudomonadati</taxon>
        <taxon>Pseudomonadota</taxon>
        <taxon>Alphaproteobacteria</taxon>
        <taxon>Rhodobacterales</taxon>
        <taxon>Paracoccaceae</taxon>
        <taxon>Oceanicella</taxon>
    </lineage>
</organism>
<evidence type="ECO:0000259" key="8">
    <source>
        <dbReference type="Pfam" id="PF07992"/>
    </source>
</evidence>
<keyword evidence="2" id="KW-0285">Flavoprotein</keyword>
<evidence type="ECO:0000256" key="4">
    <source>
        <dbReference type="ARBA" id="ARBA00022827"/>
    </source>
</evidence>
<evidence type="ECO:0000256" key="3">
    <source>
        <dbReference type="ARBA" id="ARBA00022719"/>
    </source>
</evidence>
<dbReference type="Gene3D" id="3.50.50.60">
    <property type="entry name" value="FAD/NAD(P)-binding domain"/>
    <property type="match status" value="2"/>
</dbReference>
<dbReference type="Pfam" id="PF07992">
    <property type="entry name" value="Pyr_redox_2"/>
    <property type="match status" value="1"/>
</dbReference>
<dbReference type="GO" id="GO:0071949">
    <property type="term" value="F:FAD binding"/>
    <property type="evidence" value="ECO:0007669"/>
    <property type="project" value="TreeGrafter"/>
</dbReference>
<dbReference type="Pfam" id="PF04273">
    <property type="entry name" value="BLH_phosphatase"/>
    <property type="match status" value="1"/>
</dbReference>
<dbReference type="PANTHER" id="PTHR10632:SF2">
    <property type="entry name" value="SULFIDE:QUINONE OXIDOREDUCTASE, MITOCHONDRIAL"/>
    <property type="match status" value="1"/>
</dbReference>
<keyword evidence="10" id="KW-1185">Reference proteome</keyword>
<dbReference type="RefSeq" id="WP_072746139.1">
    <property type="nucleotide sequence ID" value="NZ_FOHL01000003.1"/>
</dbReference>
<protein>
    <submittedName>
        <fullName evidence="9">Sulfide:quinone oxidoreductase</fullName>
    </submittedName>
</protein>
<dbReference type="FunFam" id="3.50.50.60:FF:000034">
    <property type="entry name" value="sulfide:quinone oxidoreductase, mitochondrial"/>
    <property type="match status" value="1"/>
</dbReference>
<evidence type="ECO:0000256" key="6">
    <source>
        <dbReference type="ARBA" id="ARBA00023002"/>
    </source>
</evidence>
<feature type="domain" description="FAD/NAD(P)-binding" evidence="8">
    <location>
        <begin position="153"/>
        <end position="266"/>
    </location>
</feature>
<evidence type="ECO:0000256" key="5">
    <source>
        <dbReference type="ARBA" id="ARBA00022946"/>
    </source>
</evidence>
<dbReference type="STRING" id="1189325.SAMN04488119_103488"/>
<dbReference type="GO" id="GO:0070224">
    <property type="term" value="F:sulfide:quinone oxidoreductase activity"/>
    <property type="evidence" value="ECO:0007669"/>
    <property type="project" value="TreeGrafter"/>
</dbReference>
<dbReference type="CDD" id="cd14503">
    <property type="entry name" value="PTP-bact"/>
    <property type="match status" value="1"/>
</dbReference>
<dbReference type="InterPro" id="IPR015904">
    <property type="entry name" value="Sulphide_quinone_reductase"/>
</dbReference>
<dbReference type="GO" id="GO:0070221">
    <property type="term" value="P:sulfide oxidation, using sulfide:quinone oxidoreductase"/>
    <property type="evidence" value="ECO:0007669"/>
    <property type="project" value="TreeGrafter"/>
</dbReference>
<evidence type="ECO:0000313" key="9">
    <source>
        <dbReference type="EMBL" id="SHN54628.1"/>
    </source>
</evidence>
<keyword evidence="5" id="KW-0809">Transit peptide</keyword>
<dbReference type="GO" id="GO:0016787">
    <property type="term" value="F:hydrolase activity"/>
    <property type="evidence" value="ECO:0007669"/>
    <property type="project" value="InterPro"/>
</dbReference>